<keyword evidence="5 14" id="KW-0808">Transferase</keyword>
<comment type="caution">
    <text evidence="16">The sequence shown here is derived from an EMBL/GenBank/DDBJ whole genome shotgun (WGS) entry which is preliminary data.</text>
</comment>
<dbReference type="GO" id="GO:0046872">
    <property type="term" value="F:metal ion binding"/>
    <property type="evidence" value="ECO:0007669"/>
    <property type="project" value="UniProtKB-KW"/>
</dbReference>
<dbReference type="CDD" id="cd02736">
    <property type="entry name" value="RNAP_III_Rpc1_C"/>
    <property type="match status" value="1"/>
</dbReference>
<evidence type="ECO:0000313" key="16">
    <source>
        <dbReference type="EMBL" id="KAK1922645.1"/>
    </source>
</evidence>
<dbReference type="InterPro" id="IPR035698">
    <property type="entry name" value="RNAP_III_Rpc1_C"/>
</dbReference>
<dbReference type="InterPro" id="IPR007083">
    <property type="entry name" value="RNA_pol_Rpb1_4"/>
</dbReference>
<accession>A0AAD9FKH3</accession>
<protein>
    <recommendedName>
        <fullName evidence="14">DNA-directed RNA polymerase subunit</fullName>
        <ecNumber evidence="14">2.7.7.6</ecNumber>
    </recommendedName>
</protein>
<organism evidence="16 17">
    <name type="scientific">Papiliotrema laurentii</name>
    <name type="common">Cryptococcus laurentii</name>
    <dbReference type="NCBI Taxonomy" id="5418"/>
    <lineage>
        <taxon>Eukaryota</taxon>
        <taxon>Fungi</taxon>
        <taxon>Dikarya</taxon>
        <taxon>Basidiomycota</taxon>
        <taxon>Agaricomycotina</taxon>
        <taxon>Tremellomycetes</taxon>
        <taxon>Tremellales</taxon>
        <taxon>Rhynchogastremaceae</taxon>
        <taxon>Papiliotrema</taxon>
    </lineage>
</organism>
<evidence type="ECO:0000313" key="17">
    <source>
        <dbReference type="Proteomes" id="UP001182556"/>
    </source>
</evidence>
<dbReference type="Gene3D" id="6.10.250.2940">
    <property type="match status" value="1"/>
</dbReference>
<evidence type="ECO:0000256" key="10">
    <source>
        <dbReference type="ARBA" id="ARBA00023163"/>
    </source>
</evidence>
<evidence type="ECO:0000256" key="8">
    <source>
        <dbReference type="ARBA" id="ARBA00022833"/>
    </source>
</evidence>
<keyword evidence="10 14" id="KW-0804">Transcription</keyword>
<evidence type="ECO:0000256" key="4">
    <source>
        <dbReference type="ARBA" id="ARBA00022478"/>
    </source>
</evidence>
<evidence type="ECO:0000256" key="2">
    <source>
        <dbReference type="ARBA" id="ARBA00006460"/>
    </source>
</evidence>
<keyword evidence="11" id="KW-0539">Nucleus</keyword>
<evidence type="ECO:0000259" key="15">
    <source>
        <dbReference type="SMART" id="SM00663"/>
    </source>
</evidence>
<reference evidence="16" key="1">
    <citation type="submission" date="2023-02" db="EMBL/GenBank/DDBJ databases">
        <title>Identification and recombinant expression of a fungal hydrolase from Papiliotrema laurentii that hydrolyzes apple cutin and clears colloidal polyester polyurethane.</title>
        <authorList>
            <consortium name="DOE Joint Genome Institute"/>
            <person name="Roman V.A."/>
            <person name="Bojanowski C."/>
            <person name="Crable B.R."/>
            <person name="Wagner D.N."/>
            <person name="Hung C.S."/>
            <person name="Nadeau L.J."/>
            <person name="Schratz L."/>
            <person name="Haridas S."/>
            <person name="Pangilinan J."/>
            <person name="Lipzen A."/>
            <person name="Na H."/>
            <person name="Yan M."/>
            <person name="Ng V."/>
            <person name="Grigoriev I.V."/>
            <person name="Spatafora J.W."/>
            <person name="Barlow D."/>
            <person name="Biffinger J."/>
            <person name="Kelley-Loughnane N."/>
            <person name="Varaljay V.A."/>
            <person name="Crookes-Goodson W.J."/>
        </authorList>
    </citation>
    <scope>NUCLEOTIDE SEQUENCE</scope>
    <source>
        <strain evidence="16">5307AH</strain>
    </source>
</reference>
<dbReference type="Pfam" id="PF00623">
    <property type="entry name" value="RNA_pol_Rpb1_2"/>
    <property type="match status" value="1"/>
</dbReference>
<dbReference type="SUPFAM" id="SSF64484">
    <property type="entry name" value="beta and beta-prime subunits of DNA dependent RNA-polymerase"/>
    <property type="match status" value="1"/>
</dbReference>
<dbReference type="Pfam" id="PF05000">
    <property type="entry name" value="RNA_pol_Rpb1_4"/>
    <property type="match status" value="1"/>
</dbReference>
<dbReference type="GO" id="GO:0003899">
    <property type="term" value="F:DNA-directed RNA polymerase activity"/>
    <property type="evidence" value="ECO:0007669"/>
    <property type="project" value="UniProtKB-EC"/>
</dbReference>
<dbReference type="NCBIfam" id="NF006336">
    <property type="entry name" value="PRK08566.1"/>
    <property type="match status" value="1"/>
</dbReference>
<dbReference type="InterPro" id="IPR042102">
    <property type="entry name" value="RNA_pol_Rpb1_3_sf"/>
</dbReference>
<evidence type="ECO:0000256" key="1">
    <source>
        <dbReference type="ARBA" id="ARBA00004123"/>
    </source>
</evidence>
<dbReference type="GO" id="GO:0006351">
    <property type="term" value="P:DNA-templated transcription"/>
    <property type="evidence" value="ECO:0007669"/>
    <property type="project" value="InterPro"/>
</dbReference>
<evidence type="ECO:0000256" key="12">
    <source>
        <dbReference type="ARBA" id="ARBA00048552"/>
    </source>
</evidence>
<dbReference type="PANTHER" id="PTHR48446:SF1">
    <property type="entry name" value="DNA-DIRECTED RNA POLYMERASE SUBUNIT BETA' N-TERMINAL SECTION"/>
    <property type="match status" value="1"/>
</dbReference>
<name>A0AAD9FKH3_PAPLA</name>
<keyword evidence="17" id="KW-1185">Reference proteome</keyword>
<dbReference type="InterPro" id="IPR038120">
    <property type="entry name" value="Rpb1_funnel_sf"/>
</dbReference>
<dbReference type="SMART" id="SM00663">
    <property type="entry name" value="RPOLA_N"/>
    <property type="match status" value="1"/>
</dbReference>
<feature type="domain" description="RNA polymerase N-terminal" evidence="15">
    <location>
        <begin position="259"/>
        <end position="567"/>
    </location>
</feature>
<evidence type="ECO:0000256" key="14">
    <source>
        <dbReference type="RuleBase" id="RU004279"/>
    </source>
</evidence>
<evidence type="ECO:0000256" key="9">
    <source>
        <dbReference type="ARBA" id="ARBA00022842"/>
    </source>
</evidence>
<evidence type="ECO:0000256" key="3">
    <source>
        <dbReference type="ARBA" id="ARBA00011206"/>
    </source>
</evidence>
<dbReference type="Pfam" id="PF04983">
    <property type="entry name" value="RNA_pol_Rpb1_3"/>
    <property type="match status" value="1"/>
</dbReference>
<dbReference type="InterPro" id="IPR015700">
    <property type="entry name" value="RPC1"/>
</dbReference>
<evidence type="ECO:0000256" key="7">
    <source>
        <dbReference type="ARBA" id="ARBA00022723"/>
    </source>
</evidence>
<dbReference type="Gene3D" id="1.10.274.100">
    <property type="entry name" value="RNA polymerase Rpb1, domain 3"/>
    <property type="match status" value="1"/>
</dbReference>
<comment type="subcellular location">
    <subcellularLocation>
        <location evidence="1">Nucleus</location>
    </subcellularLocation>
</comment>
<dbReference type="Gene3D" id="6.20.50.80">
    <property type="match status" value="1"/>
</dbReference>
<keyword evidence="9" id="KW-0460">Magnesium</keyword>
<dbReference type="CDD" id="cd02583">
    <property type="entry name" value="RNAP_III_RPC1_N"/>
    <property type="match status" value="1"/>
</dbReference>
<dbReference type="PANTHER" id="PTHR48446">
    <property type="entry name" value="DNA-DIRECTED RNA POLYMERASE SUBUNIT BETA' N-TERMINAL SECTION"/>
    <property type="match status" value="1"/>
</dbReference>
<proteinExistence type="inferred from homology"/>
<dbReference type="Pfam" id="PF04997">
    <property type="entry name" value="RNA_pol_Rpb1_1"/>
    <property type="match status" value="1"/>
</dbReference>
<dbReference type="InterPro" id="IPR007066">
    <property type="entry name" value="RNA_pol_Rpb1_3"/>
</dbReference>
<dbReference type="FunFam" id="1.10.274.100:FF:000005">
    <property type="entry name" value="DNA-directed RNA polymerase subunit"/>
    <property type="match status" value="1"/>
</dbReference>
<dbReference type="Proteomes" id="UP001182556">
    <property type="component" value="Unassembled WGS sequence"/>
</dbReference>
<evidence type="ECO:0000256" key="6">
    <source>
        <dbReference type="ARBA" id="ARBA00022695"/>
    </source>
</evidence>
<sequence>MPPFVERRAVDHNQKLYVSQDTPKRIKHIQFQPLQPADIVKISEVEVVHQELYTNHDNGLRTTAKDGPLDGRMGPNEKSATCQTCGEDSSRCAGHYGYIKLALPVFHIGYFRPTINMLSCICKTCARILLDPKEKAAFLPRFRRPKIESLQRQAAMKAVLTQCKKVAQCPYCGKENGTVKKSGPLKISHEPYRSTKNKDLKEQAQKKFSTVVGANQNLAAGLEKMQQDLNPLKVLELFKRISAEDAELLGLHPEIGRPEDYLWQYISVPPPCIRPSVASEAGNNEDDLTAGLGKIIHANTMIKTIMERGQGVDALTDNWELLQNLVGLYINSQAPGIKTQDNAKPSRGLVQRLKGKQGRFRGNLSGKRVDFSGRTVIGPDPNLRIDEVAVPEKVAIKLSYPERVTDYNIELLRSYIINGAQMHPGANIIEQKRHGKAIKIALLNMKKEEARVKVARGIQIGDVVHRHVRDGDIVLFNRQPSLHKLSIMCHRAKIRPWRTFRLNECACNPYNADFDGDEMNLHVPQTEEARTEALELMSVKKNLVTPRNGEPIIAAIQDFITASYLLSRRDRFFDRAQFTQIASYLSDANAKIDLPPPTIWKPVRLWTGKQIFNLLMRPNKSSKVLVNLEAKCKTMHAPPKGYPSDMSSNDGYLVIRNSEIMCGVFDKNTVGDGKKNSVFGVILRDFGTEEASLAMNRLAKVAARWLATQGFSLGINDVIPGPELQSRKHNMVEEAYLTCDDYIDQAKKGKLENAPGCDQEATLEQKISGALSAVRGNVGDVCMKELSRHNAPLIMATCGSKGSVINVAQMVACVGQQIISGSRIPNGFQDRSLPHFRKKSKNPPSKGFVRNSFFSGLTPTEFLFHAISGREGLVDTAVKTAETGYMARRLMKALEDLCTHYDLSVRNSVGGVVQFQYGDDMLDPACLEGDATPVEYVRSWTHACKVAKSSTRALYPYELFDIVKDIWPEGTGRESLLSDEKWRNKWEGCHHKFRENTYLFIKEKIIQPMIDQRNQYNVPDGSDARQEEEYDLECSDPVVQRVLDNTHKVTREQIEEFLEICRVKYLRAKIEPGSTVGAVGAQSIGEPGTQMTLKTFHFAGVASMNVTLGVPRIKEIINAAKIISTPIITAALTNAESETAARIVKGRVERTVLGDIASCIEEAWTPSGAYIEIHIDRDAIRRLQLEITLDSIREALCKAPKLKILPGMVQENAKLFRVRINIEEHSQAKTKTGQNAEGIYERLKALKRVLPLIQVKGLPQIIRGVISRNAKNEKLCEMLVTGYGLAEVMGTDGVDGKFTKTNHVMETCEVLGIEAARQTIYNEIQHTMQSHGMSIDPRHVMLLGDVMTYKGEVLGITRFGVQKMKDSVLMLASFEKTTDHLFDASLFSKRDAIEGVSECIIMGTPAPGCGTSLASIVTEAPKLSTKKPLLFETAYKSGLLQRNVDVDMGW</sequence>
<dbReference type="InterPro" id="IPR007081">
    <property type="entry name" value="RNA_pol_Rpb1_5"/>
</dbReference>
<comment type="similarity">
    <text evidence="2 14">Belongs to the RNA polymerase beta' chain family.</text>
</comment>
<dbReference type="EMBL" id="JAODAN010000008">
    <property type="protein sequence ID" value="KAK1922645.1"/>
    <property type="molecule type" value="Genomic_DNA"/>
</dbReference>
<keyword evidence="6 14" id="KW-0548">Nucleotidyltransferase</keyword>
<dbReference type="Gene3D" id="1.10.132.30">
    <property type="match status" value="1"/>
</dbReference>
<dbReference type="Gene3D" id="3.30.1490.180">
    <property type="entry name" value="RNA polymerase ii"/>
    <property type="match status" value="1"/>
</dbReference>
<dbReference type="FunFam" id="1.10.132.30:FF:000001">
    <property type="entry name" value="DNA-directed RNA polymerase subunit"/>
    <property type="match status" value="1"/>
</dbReference>
<dbReference type="FunFam" id="1.10.150.390:FF:000004">
    <property type="entry name" value="DNA-directed RNA polymerase subunit"/>
    <property type="match status" value="1"/>
</dbReference>
<dbReference type="Gene3D" id="1.10.150.390">
    <property type="match status" value="1"/>
</dbReference>
<evidence type="ECO:0000256" key="5">
    <source>
        <dbReference type="ARBA" id="ARBA00022679"/>
    </source>
</evidence>
<dbReference type="InterPro" id="IPR007080">
    <property type="entry name" value="RNA_pol_Rpb1_1"/>
</dbReference>
<dbReference type="InterPro" id="IPR000722">
    <property type="entry name" value="RNA_pol_asu"/>
</dbReference>
<dbReference type="Pfam" id="PF04998">
    <property type="entry name" value="RNA_pol_Rpb1_5"/>
    <property type="match status" value="1"/>
</dbReference>
<dbReference type="InterPro" id="IPR035697">
    <property type="entry name" value="RNAP_III_RPC1_N"/>
</dbReference>
<keyword evidence="7" id="KW-0479">Metal-binding</keyword>
<dbReference type="GO" id="GO:0000428">
    <property type="term" value="C:DNA-directed RNA polymerase complex"/>
    <property type="evidence" value="ECO:0007669"/>
    <property type="project" value="UniProtKB-KW"/>
</dbReference>
<dbReference type="InterPro" id="IPR006592">
    <property type="entry name" value="RNA_pol_N"/>
</dbReference>
<dbReference type="EC" id="2.7.7.6" evidence="14"/>
<dbReference type="Gene3D" id="2.40.40.20">
    <property type="match status" value="1"/>
</dbReference>
<evidence type="ECO:0000256" key="11">
    <source>
        <dbReference type="ARBA" id="ARBA00023242"/>
    </source>
</evidence>
<dbReference type="InterPro" id="IPR044893">
    <property type="entry name" value="RNA_pol_Rpb1_clamp_domain"/>
</dbReference>
<comment type="subunit">
    <text evidence="3">Component of the RNA polymerase III (Pol III) complex consisting of 17 subunits.</text>
</comment>
<dbReference type="Gene3D" id="4.10.860.120">
    <property type="entry name" value="RNA polymerase II, clamp domain"/>
    <property type="match status" value="1"/>
</dbReference>
<comment type="function">
    <text evidence="13">DNA-dependent RNA polymerase catalyzes the transcription of DNA into RNA using the four ribonucleoside triphosphates as substrates. Largest and catalytic core component of RNA polymerase III which synthesizes small RNAs, such as 5S rRNA and tRNAs. Forms the polymerase active center together with the second largest subunit. A single-stranded DNA template strand of the promoter is positioned within the central active site cleft of Pol III. A bridging helix emanates from RPC1 and crosses the cleft near the catalytic site and is thought to promote translocation of Pol III by acting as a ratchet that moves the RNA-DNA hybrid through the active site by switching from straight to bent conformations at each step of nucleotide addition.</text>
</comment>
<dbReference type="GO" id="GO:0003677">
    <property type="term" value="F:DNA binding"/>
    <property type="evidence" value="ECO:0007669"/>
    <property type="project" value="InterPro"/>
</dbReference>
<dbReference type="GO" id="GO:0005634">
    <property type="term" value="C:nucleus"/>
    <property type="evidence" value="ECO:0007669"/>
    <property type="project" value="UniProtKB-SubCell"/>
</dbReference>
<gene>
    <name evidence="16" type="ORF">DB88DRAFT_455953</name>
</gene>
<keyword evidence="4 14" id="KW-0240">DNA-directed RNA polymerase</keyword>
<keyword evidence="8" id="KW-0862">Zinc</keyword>
<comment type="catalytic activity">
    <reaction evidence="12 14">
        <text>RNA(n) + a ribonucleoside 5'-triphosphate = RNA(n+1) + diphosphate</text>
        <dbReference type="Rhea" id="RHEA:21248"/>
        <dbReference type="Rhea" id="RHEA-COMP:14527"/>
        <dbReference type="Rhea" id="RHEA-COMP:17342"/>
        <dbReference type="ChEBI" id="CHEBI:33019"/>
        <dbReference type="ChEBI" id="CHEBI:61557"/>
        <dbReference type="ChEBI" id="CHEBI:140395"/>
        <dbReference type="EC" id="2.7.7.6"/>
    </reaction>
</comment>
<evidence type="ECO:0000256" key="13">
    <source>
        <dbReference type="ARBA" id="ARBA00058108"/>
    </source>
</evidence>
<dbReference type="FunFam" id="2.40.40.20:FF:000019">
    <property type="entry name" value="DNA-directed RNA polymerase II subunit RPB1"/>
    <property type="match status" value="1"/>
</dbReference>